<protein>
    <recommendedName>
        <fullName evidence="2">G-patch domain-containing protein</fullName>
    </recommendedName>
</protein>
<dbReference type="OrthoDB" id="2144138at2759"/>
<evidence type="ECO:0000313" key="4">
    <source>
        <dbReference type="Proteomes" id="UP000193719"/>
    </source>
</evidence>
<dbReference type="PANTHER" id="PTHR20923:SF1">
    <property type="entry name" value="G PATCH DOMAIN AND ANKYRIN REPEAT-CONTAINING PROTEIN 1"/>
    <property type="match status" value="1"/>
</dbReference>
<dbReference type="STRING" id="1754191.A0A1Y1VFP5"/>
<feature type="domain" description="G-patch" evidence="2">
    <location>
        <begin position="36"/>
        <end position="82"/>
    </location>
</feature>
<dbReference type="GO" id="GO:0003676">
    <property type="term" value="F:nucleic acid binding"/>
    <property type="evidence" value="ECO:0007669"/>
    <property type="project" value="InterPro"/>
</dbReference>
<keyword evidence="1" id="KW-0175">Coiled coil</keyword>
<dbReference type="InterPro" id="IPR039146">
    <property type="entry name" value="GPANK1"/>
</dbReference>
<name>A0A1Y1VFP5_9FUNG</name>
<dbReference type="PANTHER" id="PTHR20923">
    <property type="entry name" value="BAT4 PROTEIN-RELATED"/>
    <property type="match status" value="1"/>
</dbReference>
<keyword evidence="4" id="KW-1185">Reference proteome</keyword>
<dbReference type="InterPro" id="IPR000467">
    <property type="entry name" value="G_patch_dom"/>
</dbReference>
<dbReference type="SMART" id="SM00443">
    <property type="entry name" value="G_patch"/>
    <property type="match status" value="1"/>
</dbReference>
<evidence type="ECO:0000313" key="3">
    <source>
        <dbReference type="EMBL" id="ORX54669.1"/>
    </source>
</evidence>
<dbReference type="AlphaFoldDB" id="A0A1Y1VFP5"/>
<dbReference type="PROSITE" id="PS50174">
    <property type="entry name" value="G_PATCH"/>
    <property type="match status" value="1"/>
</dbReference>
<organism evidence="3 4">
    <name type="scientific">Piromyces finnis</name>
    <dbReference type="NCBI Taxonomy" id="1754191"/>
    <lineage>
        <taxon>Eukaryota</taxon>
        <taxon>Fungi</taxon>
        <taxon>Fungi incertae sedis</taxon>
        <taxon>Chytridiomycota</taxon>
        <taxon>Chytridiomycota incertae sedis</taxon>
        <taxon>Neocallimastigomycetes</taxon>
        <taxon>Neocallimastigales</taxon>
        <taxon>Neocallimastigaceae</taxon>
        <taxon>Piromyces</taxon>
    </lineage>
</organism>
<evidence type="ECO:0000259" key="2">
    <source>
        <dbReference type="PROSITE" id="PS50174"/>
    </source>
</evidence>
<reference evidence="3 4" key="2">
    <citation type="submission" date="2016-08" db="EMBL/GenBank/DDBJ databases">
        <title>Pervasive Adenine N6-methylation of Active Genes in Fungi.</title>
        <authorList>
            <consortium name="DOE Joint Genome Institute"/>
            <person name="Mondo S.J."/>
            <person name="Dannebaum R.O."/>
            <person name="Kuo R.C."/>
            <person name="Labutti K."/>
            <person name="Haridas S."/>
            <person name="Kuo A."/>
            <person name="Salamov A."/>
            <person name="Ahrendt S.R."/>
            <person name="Lipzen A."/>
            <person name="Sullivan W."/>
            <person name="Andreopoulos W.B."/>
            <person name="Clum A."/>
            <person name="Lindquist E."/>
            <person name="Daum C."/>
            <person name="Ramamoorthy G.K."/>
            <person name="Gryganskyi A."/>
            <person name="Culley D."/>
            <person name="Magnuson J.K."/>
            <person name="James T.Y."/>
            <person name="O'Malley M.A."/>
            <person name="Stajich J.E."/>
            <person name="Spatafora J.W."/>
            <person name="Visel A."/>
            <person name="Grigoriev I.V."/>
        </authorList>
    </citation>
    <scope>NUCLEOTIDE SEQUENCE [LARGE SCALE GENOMIC DNA]</scope>
    <source>
        <strain evidence="4">finn</strain>
    </source>
</reference>
<reference evidence="3 4" key="1">
    <citation type="submission" date="2016-08" db="EMBL/GenBank/DDBJ databases">
        <title>Genomes of anaerobic fungi encode conserved fungal cellulosomes for biomass hydrolysis.</title>
        <authorList>
            <consortium name="DOE Joint Genome Institute"/>
            <person name="Haitjema C.H."/>
            <person name="Gilmore S.P."/>
            <person name="Henske J.K."/>
            <person name="Solomon K.V."/>
            <person name="De Groot R."/>
            <person name="Kuo A."/>
            <person name="Mondo S.J."/>
            <person name="Salamov A.A."/>
            <person name="Labutti K."/>
            <person name="Zhao Z."/>
            <person name="Chiniquy J."/>
            <person name="Barry K."/>
            <person name="Brewer H.M."/>
            <person name="Purvine S.O."/>
            <person name="Wright A.T."/>
            <person name="Boxma B."/>
            <person name="Van Alen T."/>
            <person name="Hackstein J.H."/>
            <person name="Baker S.E."/>
            <person name="Grigoriev I.V."/>
            <person name="O'Malley M.A."/>
        </authorList>
    </citation>
    <scope>NUCLEOTIDE SEQUENCE [LARGE SCALE GENOMIC DNA]</scope>
    <source>
        <strain evidence="4">finn</strain>
    </source>
</reference>
<gene>
    <name evidence="3" type="ORF">BCR36DRAFT_410480</name>
</gene>
<comment type="caution">
    <text evidence="3">The sequence shown here is derived from an EMBL/GenBank/DDBJ whole genome shotgun (WGS) entry which is preliminary data.</text>
</comment>
<sequence>MIVNIPKMKHIHGVPHILSNKELENNGNQAEFHLNGDNVGYQLLVKQGWNEQSGLGSNEDGKLYPVRVNYKHDKKGIGIKERPIIKNQKQKDERLLEESKAEKLYNKLSYEDKYSSLLPSNIYKYDSISNEEYSILSNINQEFQNTLPNPSPTVSQLRKHQKTIETLDLAKKKGIILNSGDSSTSFVKQDKILKKIIKKQRNKEKKELKNKILKEEKSRLKLLEYLKN</sequence>
<feature type="coiled-coil region" evidence="1">
    <location>
        <begin position="196"/>
        <end position="223"/>
    </location>
</feature>
<dbReference type="Proteomes" id="UP000193719">
    <property type="component" value="Unassembled WGS sequence"/>
</dbReference>
<evidence type="ECO:0000256" key="1">
    <source>
        <dbReference type="SAM" id="Coils"/>
    </source>
</evidence>
<dbReference type="Pfam" id="PF01585">
    <property type="entry name" value="G-patch"/>
    <property type="match status" value="1"/>
</dbReference>
<dbReference type="EMBL" id="MCFH01000010">
    <property type="protein sequence ID" value="ORX54669.1"/>
    <property type="molecule type" value="Genomic_DNA"/>
</dbReference>
<accession>A0A1Y1VFP5</accession>
<proteinExistence type="predicted"/>